<dbReference type="InterPro" id="IPR056516">
    <property type="entry name" value="INTS7_N"/>
</dbReference>
<dbReference type="AlphaFoldDB" id="A0A0A9D2X2"/>
<name>A0A0A9D2X2_ARUDO</name>
<evidence type="ECO:0000313" key="2">
    <source>
        <dbReference type="EMBL" id="JAD82121.1"/>
    </source>
</evidence>
<feature type="domain" description="Integrator complex subunit 7 N-terminal" evidence="1">
    <location>
        <begin position="2"/>
        <end position="142"/>
    </location>
</feature>
<protein>
    <recommendedName>
        <fullName evidence="1">Integrator complex subunit 7 N-terminal domain-containing protein</fullName>
    </recommendedName>
</protein>
<dbReference type="PANTHER" id="PTHR13322">
    <property type="entry name" value="C1ORF73 PROTEIN"/>
    <property type="match status" value="1"/>
</dbReference>
<evidence type="ECO:0000259" key="1">
    <source>
        <dbReference type="Pfam" id="PF24436"/>
    </source>
</evidence>
<dbReference type="GO" id="GO:0032039">
    <property type="term" value="C:integrator complex"/>
    <property type="evidence" value="ECO:0007669"/>
    <property type="project" value="InterPro"/>
</dbReference>
<dbReference type="PANTHER" id="PTHR13322:SF2">
    <property type="entry name" value="INTEGRATOR COMPLEX SUBUNIT 7"/>
    <property type="match status" value="1"/>
</dbReference>
<dbReference type="Pfam" id="PF24436">
    <property type="entry name" value="INTS7_N"/>
    <property type="match status" value="1"/>
</dbReference>
<organism evidence="2">
    <name type="scientific">Arundo donax</name>
    <name type="common">Giant reed</name>
    <name type="synonym">Donax arundinaceus</name>
    <dbReference type="NCBI Taxonomy" id="35708"/>
    <lineage>
        <taxon>Eukaryota</taxon>
        <taxon>Viridiplantae</taxon>
        <taxon>Streptophyta</taxon>
        <taxon>Embryophyta</taxon>
        <taxon>Tracheophyta</taxon>
        <taxon>Spermatophyta</taxon>
        <taxon>Magnoliopsida</taxon>
        <taxon>Liliopsida</taxon>
        <taxon>Poales</taxon>
        <taxon>Poaceae</taxon>
        <taxon>PACMAD clade</taxon>
        <taxon>Arundinoideae</taxon>
        <taxon>Arundineae</taxon>
        <taxon>Arundo</taxon>
    </lineage>
</organism>
<dbReference type="InterPro" id="IPR033060">
    <property type="entry name" value="INTS7"/>
</dbReference>
<dbReference type="EMBL" id="GBRH01215774">
    <property type="protein sequence ID" value="JAD82121.1"/>
    <property type="molecule type" value="Transcribed_RNA"/>
</dbReference>
<dbReference type="GO" id="GO:0034472">
    <property type="term" value="P:snRNA 3'-end processing"/>
    <property type="evidence" value="ECO:0007669"/>
    <property type="project" value="TreeGrafter"/>
</dbReference>
<reference evidence="2" key="2">
    <citation type="journal article" date="2015" name="Data Brief">
        <title>Shoot transcriptome of the giant reed, Arundo donax.</title>
        <authorList>
            <person name="Barrero R.A."/>
            <person name="Guerrero F.D."/>
            <person name="Moolhuijzen P."/>
            <person name="Goolsby J.A."/>
            <person name="Tidwell J."/>
            <person name="Bellgard S.E."/>
            <person name="Bellgard M.I."/>
        </authorList>
    </citation>
    <scope>NUCLEOTIDE SEQUENCE</scope>
    <source>
        <tissue evidence="2">Shoot tissue taken approximately 20 cm above the soil surface</tissue>
    </source>
</reference>
<proteinExistence type="predicted"/>
<sequence>MLLRLATEFRTADRAFRAHIVRTLLAAGGRGALSWARVAEPDQLLRRVKTVYDAGNARDRALALRMFGCLADIAKDSVHVRSLVLASLGATSALEVRVALFAAGCVCRLSVDFSRIILEVLRRLICSRRSEPQVILAAIKAFPKLDCWKTDGSRHTGRCVQS</sequence>
<reference evidence="2" key="1">
    <citation type="submission" date="2014-09" db="EMBL/GenBank/DDBJ databases">
        <authorList>
            <person name="Magalhaes I.L.F."/>
            <person name="Oliveira U."/>
            <person name="Santos F.R."/>
            <person name="Vidigal T.H.D.A."/>
            <person name="Brescovit A.D."/>
            <person name="Santos A.J."/>
        </authorList>
    </citation>
    <scope>NUCLEOTIDE SEQUENCE</scope>
    <source>
        <tissue evidence="2">Shoot tissue taken approximately 20 cm above the soil surface</tissue>
    </source>
</reference>
<accession>A0A0A9D2X2</accession>